<gene>
    <name evidence="6" type="ORF">GM173_01860</name>
</gene>
<feature type="domain" description="PNPLA" evidence="5">
    <location>
        <begin position="13"/>
        <end position="226"/>
    </location>
</feature>
<keyword evidence="3 4" id="KW-0443">Lipid metabolism</keyword>
<sequence length="391" mass="42373">MKQALSVAPDTALILSGGGARAAYQVGVLLAIAHLLPQHAINPFPIICGTSAGAINAAAMAAGAAEFRKTVFMLARMWQGLHPEDIYRGSLPWLAGAAGHWLGALLLGGLGRYNPRAFLDNEPLRAFLSARMNFSQIQHNIDAGVLRAVSISGLGYTSGQSVSFFQAAPDLQDWARAKRIGVRTELNISHLMASSAIPLIFPAERIHREYFGDGSVRQIAPLSPAIHLGAKRVLVIGVAPNFEGGPARQRSTIYPTLAQVTGQLMNSVFLDSLDTDLERMMRINRTLSHIPEAIRLQSGLELRPIEVLTISPSQPLERLTLGFSRDFSLGMRFLLGGLGAFRRQGSVLASYLLFSGRYLRELIRLGYRDAMAKESELSVFLAANSQSSSVE</sequence>
<keyword evidence="1 4" id="KW-0378">Hydrolase</keyword>
<dbReference type="InterPro" id="IPR016035">
    <property type="entry name" value="Acyl_Trfase/lysoPLipase"/>
</dbReference>
<organism evidence="6 7">
    <name type="scientific">Deefgea chitinilytica</name>
    <dbReference type="NCBI Taxonomy" id="570276"/>
    <lineage>
        <taxon>Bacteria</taxon>
        <taxon>Pseudomonadati</taxon>
        <taxon>Pseudomonadota</taxon>
        <taxon>Betaproteobacteria</taxon>
        <taxon>Neisseriales</taxon>
        <taxon>Chitinibacteraceae</taxon>
        <taxon>Deefgea</taxon>
    </lineage>
</organism>
<comment type="caution">
    <text evidence="4">Lacks conserved residue(s) required for the propagation of feature annotation.</text>
</comment>
<evidence type="ECO:0000313" key="7">
    <source>
        <dbReference type="Proteomes" id="UP001195660"/>
    </source>
</evidence>
<protein>
    <submittedName>
        <fullName evidence="6">Patatin-like phospholipase family protein</fullName>
    </submittedName>
</protein>
<proteinExistence type="predicted"/>
<accession>A0ABS2C842</accession>
<evidence type="ECO:0000256" key="4">
    <source>
        <dbReference type="PROSITE-ProRule" id="PRU01161"/>
    </source>
</evidence>
<dbReference type="Proteomes" id="UP001195660">
    <property type="component" value="Unassembled WGS sequence"/>
</dbReference>
<dbReference type="PANTHER" id="PTHR14226:SF57">
    <property type="entry name" value="BLR7027 PROTEIN"/>
    <property type="match status" value="1"/>
</dbReference>
<reference evidence="6 7" key="1">
    <citation type="submission" date="2019-11" db="EMBL/GenBank/DDBJ databases">
        <title>Novel Deefgea species.</title>
        <authorList>
            <person name="Han J.-H."/>
        </authorList>
    </citation>
    <scope>NUCLEOTIDE SEQUENCE [LARGE SCALE GENOMIC DNA]</scope>
    <source>
        <strain evidence="6 7">LMG 24817</strain>
    </source>
</reference>
<evidence type="ECO:0000256" key="2">
    <source>
        <dbReference type="ARBA" id="ARBA00022963"/>
    </source>
</evidence>
<dbReference type="EMBL" id="WOFE01000001">
    <property type="protein sequence ID" value="MBM5570316.1"/>
    <property type="molecule type" value="Genomic_DNA"/>
</dbReference>
<dbReference type="PANTHER" id="PTHR14226">
    <property type="entry name" value="NEUROPATHY TARGET ESTERASE/SWISS CHEESE D.MELANOGASTER"/>
    <property type="match status" value="1"/>
</dbReference>
<dbReference type="SUPFAM" id="SSF52151">
    <property type="entry name" value="FabD/lysophospholipase-like"/>
    <property type="match status" value="1"/>
</dbReference>
<dbReference type="Pfam" id="PF01734">
    <property type="entry name" value="Patatin"/>
    <property type="match status" value="1"/>
</dbReference>
<evidence type="ECO:0000256" key="3">
    <source>
        <dbReference type="ARBA" id="ARBA00023098"/>
    </source>
</evidence>
<dbReference type="Gene3D" id="3.40.1090.10">
    <property type="entry name" value="Cytosolic phospholipase A2 catalytic domain"/>
    <property type="match status" value="1"/>
</dbReference>
<feature type="short sequence motif" description="GXSXG" evidence="4">
    <location>
        <begin position="49"/>
        <end position="53"/>
    </location>
</feature>
<feature type="active site" description="Nucleophile" evidence="4">
    <location>
        <position position="51"/>
    </location>
</feature>
<name>A0ABS2C842_9NEIS</name>
<keyword evidence="7" id="KW-1185">Reference proteome</keyword>
<evidence type="ECO:0000259" key="5">
    <source>
        <dbReference type="PROSITE" id="PS51635"/>
    </source>
</evidence>
<keyword evidence="2 4" id="KW-0442">Lipid degradation</keyword>
<evidence type="ECO:0000313" key="6">
    <source>
        <dbReference type="EMBL" id="MBM5570316.1"/>
    </source>
</evidence>
<dbReference type="RefSeq" id="WP_203569623.1">
    <property type="nucleotide sequence ID" value="NZ_WOFE01000001.1"/>
</dbReference>
<dbReference type="PROSITE" id="PS51635">
    <property type="entry name" value="PNPLA"/>
    <property type="match status" value="1"/>
</dbReference>
<evidence type="ECO:0000256" key="1">
    <source>
        <dbReference type="ARBA" id="ARBA00022801"/>
    </source>
</evidence>
<feature type="active site" description="Proton acceptor" evidence="4">
    <location>
        <position position="213"/>
    </location>
</feature>
<dbReference type="InterPro" id="IPR002641">
    <property type="entry name" value="PNPLA_dom"/>
</dbReference>
<comment type="caution">
    <text evidence="6">The sequence shown here is derived from an EMBL/GenBank/DDBJ whole genome shotgun (WGS) entry which is preliminary data.</text>
</comment>
<dbReference type="InterPro" id="IPR050301">
    <property type="entry name" value="NTE"/>
</dbReference>